<name>A0A4Y2F0L7_ARAVE</name>
<organism evidence="1 2">
    <name type="scientific">Araneus ventricosus</name>
    <name type="common">Orbweaver spider</name>
    <name type="synonym">Epeira ventricosa</name>
    <dbReference type="NCBI Taxonomy" id="182803"/>
    <lineage>
        <taxon>Eukaryota</taxon>
        <taxon>Metazoa</taxon>
        <taxon>Ecdysozoa</taxon>
        <taxon>Arthropoda</taxon>
        <taxon>Chelicerata</taxon>
        <taxon>Arachnida</taxon>
        <taxon>Araneae</taxon>
        <taxon>Araneomorphae</taxon>
        <taxon>Entelegynae</taxon>
        <taxon>Araneoidea</taxon>
        <taxon>Araneidae</taxon>
        <taxon>Araneus</taxon>
    </lineage>
</organism>
<comment type="caution">
    <text evidence="1">The sequence shown here is derived from an EMBL/GenBank/DDBJ whole genome shotgun (WGS) entry which is preliminary data.</text>
</comment>
<dbReference type="EMBL" id="BGPR01000738">
    <property type="protein sequence ID" value="GBM33655.1"/>
    <property type="molecule type" value="Genomic_DNA"/>
</dbReference>
<evidence type="ECO:0000313" key="1">
    <source>
        <dbReference type="EMBL" id="GBM33655.1"/>
    </source>
</evidence>
<accession>A0A4Y2F0L7</accession>
<proteinExistence type="predicted"/>
<dbReference type="Gene3D" id="3.40.50.720">
    <property type="entry name" value="NAD(P)-binding Rossmann-like Domain"/>
    <property type="match status" value="1"/>
</dbReference>
<dbReference type="Proteomes" id="UP000499080">
    <property type="component" value="Unassembled WGS sequence"/>
</dbReference>
<gene>
    <name evidence="1" type="ORF">AVEN_203695_1</name>
</gene>
<evidence type="ECO:0000313" key="2">
    <source>
        <dbReference type="Proteomes" id="UP000499080"/>
    </source>
</evidence>
<keyword evidence="2" id="KW-1185">Reference proteome</keyword>
<dbReference type="OrthoDB" id="7289984at2759"/>
<sequence length="179" mass="19712">MNNAGVLETQEFPHLTSENLELHFRVNTVAPVMVFQRSAHKLPSSHCERSSKVVPNGSTTTYHSASNSLLVHTADRTPTTFALQADPSESTTYTAHPTPKDLPLYVLYGRVRSPKAVAATPMHTQRTFTGNRISALFLLSTATRCPSREVEHISEISESGGFTYTCHGMVDLLRLKGPF</sequence>
<dbReference type="AlphaFoldDB" id="A0A4Y2F0L7"/>
<reference evidence="1 2" key="1">
    <citation type="journal article" date="2019" name="Sci. Rep.">
        <title>Orb-weaving spider Araneus ventricosus genome elucidates the spidroin gene catalogue.</title>
        <authorList>
            <person name="Kono N."/>
            <person name="Nakamura H."/>
            <person name="Ohtoshi R."/>
            <person name="Moran D.A.P."/>
            <person name="Shinohara A."/>
            <person name="Yoshida Y."/>
            <person name="Fujiwara M."/>
            <person name="Mori M."/>
            <person name="Tomita M."/>
            <person name="Arakawa K."/>
        </authorList>
    </citation>
    <scope>NUCLEOTIDE SEQUENCE [LARGE SCALE GENOMIC DNA]</scope>
</reference>
<protein>
    <submittedName>
        <fullName evidence="1">Uncharacterized protein</fullName>
    </submittedName>
</protein>